<dbReference type="Proteomes" id="UP000283872">
    <property type="component" value="Unassembled WGS sequence"/>
</dbReference>
<organism evidence="1 5">
    <name type="scientific">Segatella copri</name>
    <dbReference type="NCBI Taxonomy" id="165179"/>
    <lineage>
        <taxon>Bacteria</taxon>
        <taxon>Pseudomonadati</taxon>
        <taxon>Bacteroidota</taxon>
        <taxon>Bacteroidia</taxon>
        <taxon>Bacteroidales</taxon>
        <taxon>Prevotellaceae</taxon>
        <taxon>Segatella</taxon>
    </lineage>
</organism>
<sequence length="163" mass="18583">MIIDDSRNVLAHLKAELHEESAVKASADMNIGDIVYLEMDENDGLTLRNGYATRRKYVVIIGKNEKGNLVGSLIVNSKITPFKRTAVMQQYQYLLRQSDYPQILNYDSWLDCTELFEMDANKIVSVEGELKGKLTEIDLTNALNLVRRCGFIHRQAKEKFGLL</sequence>
<evidence type="ECO:0000313" key="1">
    <source>
        <dbReference type="EMBL" id="MCP9600222.1"/>
    </source>
</evidence>
<dbReference type="EMBL" id="JANDWN010000023">
    <property type="protein sequence ID" value="MCP9600222.1"/>
    <property type="molecule type" value="Genomic_DNA"/>
</dbReference>
<dbReference type="Proteomes" id="UP001204486">
    <property type="component" value="Unassembled WGS sequence"/>
</dbReference>
<evidence type="ECO:0000313" key="2">
    <source>
        <dbReference type="EMBL" id="MCW4093495.1"/>
    </source>
</evidence>
<protein>
    <recommendedName>
        <fullName evidence="6">Type II toxin-antitoxin system PemK/MazF family toxin</fullName>
    </recommendedName>
</protein>
<reference evidence="2" key="3">
    <citation type="submission" date="2022-11" db="EMBL/GenBank/DDBJ databases">
        <title>Genomic repertoires linked with pathogenic potency of arthritogenic Prevotella copri isolated from the gut of rheumatoid arthritis patients.</title>
        <authorList>
            <person name="Nii T."/>
            <person name="Maeda Y."/>
            <person name="Motooka D."/>
            <person name="Naito M."/>
            <person name="Matsumoto Y."/>
            <person name="Ogawa T."/>
            <person name="Oguro-Igashira E."/>
            <person name="Kishikawa T."/>
            <person name="Yamashita M."/>
            <person name="Koizumi S."/>
            <person name="Kurakawa T."/>
            <person name="Okumura R."/>
            <person name="Kayama H."/>
            <person name="Murakami M."/>
            <person name="Sakaguchi T."/>
            <person name="Das B."/>
            <person name="Nakamura S."/>
            <person name="Okada Y."/>
            <person name="Kumanogoh A."/>
            <person name="Takeda K."/>
        </authorList>
    </citation>
    <scope>NUCLEOTIDE SEQUENCE</scope>
    <source>
        <strain evidence="2">N016-13</strain>
    </source>
</reference>
<dbReference type="Gene3D" id="2.30.30.110">
    <property type="match status" value="1"/>
</dbReference>
<comment type="caution">
    <text evidence="1">The sequence shown here is derived from an EMBL/GenBank/DDBJ whole genome shotgun (WGS) entry which is preliminary data.</text>
</comment>
<dbReference type="RefSeq" id="WP_117587908.1">
    <property type="nucleotide sequence ID" value="NZ_JANDWK010000021.1"/>
</dbReference>
<dbReference type="InterPro" id="IPR011067">
    <property type="entry name" value="Plasmid_toxin/cell-grow_inhib"/>
</dbReference>
<dbReference type="AlphaFoldDB" id="A0A3E5DR14"/>
<accession>A0A3E5DR14</accession>
<evidence type="ECO:0000313" key="4">
    <source>
        <dbReference type="Proteomes" id="UP000283872"/>
    </source>
</evidence>
<evidence type="ECO:0000313" key="5">
    <source>
        <dbReference type="Proteomes" id="UP001204486"/>
    </source>
</evidence>
<gene>
    <name evidence="3" type="ORF">DWY11_15080</name>
    <name evidence="1" type="ORF">NNC55_09685</name>
    <name evidence="2" type="ORF">ONT05_07975</name>
</gene>
<proteinExistence type="predicted"/>
<evidence type="ECO:0000313" key="3">
    <source>
        <dbReference type="EMBL" id="RGS10552.1"/>
    </source>
</evidence>
<dbReference type="EMBL" id="JAPDUS010000012">
    <property type="protein sequence ID" value="MCW4093495.1"/>
    <property type="molecule type" value="Genomic_DNA"/>
</dbReference>
<reference evidence="3 4" key="1">
    <citation type="submission" date="2018-08" db="EMBL/GenBank/DDBJ databases">
        <title>A genome reference for cultivated species of the human gut microbiota.</title>
        <authorList>
            <person name="Zou Y."/>
            <person name="Xue W."/>
            <person name="Luo G."/>
        </authorList>
    </citation>
    <scope>NUCLEOTIDE SEQUENCE [LARGE SCALE GENOMIC DNA]</scope>
    <source>
        <strain evidence="3 4">AF24-12</strain>
    </source>
</reference>
<evidence type="ECO:0008006" key="6">
    <source>
        <dbReference type="Google" id="ProtNLM"/>
    </source>
</evidence>
<dbReference type="Proteomes" id="UP001209074">
    <property type="component" value="Unassembled WGS sequence"/>
</dbReference>
<reference evidence="1" key="2">
    <citation type="submission" date="2022-07" db="EMBL/GenBank/DDBJ databases">
        <title>Prevotella copri.</title>
        <authorList>
            <person name="Yang C."/>
        </authorList>
    </citation>
    <scope>NUCLEOTIDE SEQUENCE</scope>
    <source>
        <strain evidence="1">HF1476</strain>
    </source>
</reference>
<name>A0A3E5DR14_9BACT</name>
<dbReference type="EMBL" id="QRVA01000063">
    <property type="protein sequence ID" value="RGS10552.1"/>
    <property type="molecule type" value="Genomic_DNA"/>
</dbReference>